<feature type="compositionally biased region" description="Basic and acidic residues" evidence="1">
    <location>
        <begin position="61"/>
        <end position="89"/>
    </location>
</feature>
<dbReference type="EMBL" id="JAYKXH010000010">
    <property type="protein sequence ID" value="KAK7154713.1"/>
    <property type="molecule type" value="Genomic_DNA"/>
</dbReference>
<keyword evidence="4" id="KW-1185">Reference proteome</keyword>
<dbReference type="AlphaFoldDB" id="A0AAN9CY64"/>
<feature type="region of interest" description="Disordered" evidence="1">
    <location>
        <begin position="29"/>
        <end position="89"/>
    </location>
</feature>
<accession>A0AAN9CY64</accession>
<protein>
    <submittedName>
        <fullName evidence="3">Uncharacterized protein</fullName>
    </submittedName>
</protein>
<evidence type="ECO:0000313" key="3">
    <source>
        <dbReference type="EMBL" id="KAK7154713.1"/>
    </source>
</evidence>
<organism evidence="3 4">
    <name type="scientific">Phoxinus phoxinus</name>
    <name type="common">Eurasian minnow</name>
    <dbReference type="NCBI Taxonomy" id="58324"/>
    <lineage>
        <taxon>Eukaryota</taxon>
        <taxon>Metazoa</taxon>
        <taxon>Chordata</taxon>
        <taxon>Craniata</taxon>
        <taxon>Vertebrata</taxon>
        <taxon>Euteleostomi</taxon>
        <taxon>Actinopterygii</taxon>
        <taxon>Neopterygii</taxon>
        <taxon>Teleostei</taxon>
        <taxon>Ostariophysi</taxon>
        <taxon>Cypriniformes</taxon>
        <taxon>Leuciscidae</taxon>
        <taxon>Phoxininae</taxon>
        <taxon>Phoxinus</taxon>
    </lineage>
</organism>
<evidence type="ECO:0000256" key="1">
    <source>
        <dbReference type="SAM" id="MobiDB-lite"/>
    </source>
</evidence>
<dbReference type="EMBL" id="JAYKXH010000010">
    <property type="protein sequence ID" value="KAK7154711.1"/>
    <property type="molecule type" value="Genomic_DNA"/>
</dbReference>
<feature type="compositionally biased region" description="Basic residues" evidence="1">
    <location>
        <begin position="29"/>
        <end position="53"/>
    </location>
</feature>
<evidence type="ECO:0000313" key="2">
    <source>
        <dbReference type="EMBL" id="KAK7154711.1"/>
    </source>
</evidence>
<dbReference type="Proteomes" id="UP001364617">
    <property type="component" value="Unassembled WGS sequence"/>
</dbReference>
<sequence length="89" mass="10613">MCQSPDPSICFCGRRLRIRRLVERYKSVRQRHWTRAEARHRRREVKRTSRRARNSSTVSERNGRPSTGREERATKVQAEDHSHLQEQGS</sequence>
<proteinExistence type="predicted"/>
<name>A0AAN9CY64_9TELE</name>
<evidence type="ECO:0000313" key="4">
    <source>
        <dbReference type="Proteomes" id="UP001364617"/>
    </source>
</evidence>
<comment type="caution">
    <text evidence="3">The sequence shown here is derived from an EMBL/GenBank/DDBJ whole genome shotgun (WGS) entry which is preliminary data.</text>
</comment>
<reference evidence="3 4" key="1">
    <citation type="submission" date="2024-02" db="EMBL/GenBank/DDBJ databases">
        <title>Chromosome-level genome assembly of the Eurasian Minnow (Phoxinus phoxinus).</title>
        <authorList>
            <person name="Oriowo T.O."/>
            <person name="Martin S."/>
            <person name="Stange M."/>
            <person name="Chrysostomakis Y."/>
            <person name="Brown T."/>
            <person name="Winkler S."/>
            <person name="Kukowka S."/>
            <person name="Myers E.W."/>
            <person name="Bohne A."/>
        </authorList>
    </citation>
    <scope>NUCLEOTIDE SEQUENCE [LARGE SCALE GENOMIC DNA]</scope>
    <source>
        <strain evidence="3">ZFMK-TIS-60720</strain>
        <tissue evidence="3">Whole Organism</tissue>
    </source>
</reference>
<gene>
    <name evidence="2" type="ORF">R3I93_009605</name>
    <name evidence="3" type="ORF">R3I93_009607</name>
</gene>